<evidence type="ECO:0000256" key="9">
    <source>
        <dbReference type="ARBA" id="ARBA00022989"/>
    </source>
</evidence>
<dbReference type="SMART" id="SM00448">
    <property type="entry name" value="REC"/>
    <property type="match status" value="1"/>
</dbReference>
<keyword evidence="7" id="KW-0547">Nucleotide-binding</keyword>
<dbReference type="Gene3D" id="3.30.565.10">
    <property type="entry name" value="Histidine kinase-like ATPase, C-terminal domain"/>
    <property type="match status" value="1"/>
</dbReference>
<feature type="domain" description="PAS" evidence="16">
    <location>
        <begin position="368"/>
        <end position="414"/>
    </location>
</feature>
<dbReference type="SMART" id="SM00387">
    <property type="entry name" value="HATPase_c"/>
    <property type="match status" value="1"/>
</dbReference>
<dbReference type="EC" id="2.7.13.3" evidence="3"/>
<dbReference type="InterPro" id="IPR011006">
    <property type="entry name" value="CheY-like_superfamily"/>
</dbReference>
<keyword evidence="11" id="KW-0472">Membrane</keyword>
<keyword evidence="8" id="KW-0067">ATP-binding</keyword>
<dbReference type="PROSITE" id="PS50109">
    <property type="entry name" value="HIS_KIN"/>
    <property type="match status" value="1"/>
</dbReference>
<keyword evidence="20" id="KW-1185">Reference proteome</keyword>
<name>A0ABS3JJM7_9BACT</name>
<feature type="domain" description="Response regulatory" evidence="15">
    <location>
        <begin position="887"/>
        <end position="1002"/>
    </location>
</feature>
<feature type="domain" description="PAC" evidence="17">
    <location>
        <begin position="571"/>
        <end position="624"/>
    </location>
</feature>
<feature type="domain" description="PAS" evidence="16">
    <location>
        <begin position="243"/>
        <end position="314"/>
    </location>
</feature>
<evidence type="ECO:0000256" key="7">
    <source>
        <dbReference type="ARBA" id="ARBA00022741"/>
    </source>
</evidence>
<dbReference type="InterPro" id="IPR003594">
    <property type="entry name" value="HATPase_dom"/>
</dbReference>
<dbReference type="InterPro" id="IPR036641">
    <property type="entry name" value="HPT_dom_sf"/>
</dbReference>
<sequence length="1127" mass="126506">MNYHKLLSKQIIKYLPAEVIGSAGMKKFLEVISESYRALDRDRELAERAFTISEEEYLALHTKLKREIYVKKQSIEKLKEVASKVSDENVPDGADDLLAIAHLLNQQVNKRKNAEEVFSSLITNMQSGVLLENEDRKIVFTNQVFCNLFAIPVAPDLLKGIDCTHTAEQTKHLFKDPDSFVKRIDDILTNKQLVTNEILELADGSIFQRDYIPIYIDEAYKGHLWSYTNITERKRSQDAIEQSELKNRLIMNAALDAIITIDMAGLITFWNPQAEHVFGWKAAEVLGKRLSNMIIPEVHRAAHERGMQHYADTGNGPVLGKQMELPAINHAGKTFPIEMYIIPVKQGDDQFFCSFIRDISERKKNEAELERLSMVASANKNGVVFVNLEGNIFWSNDGFANLTAYSIPEIIGKTPMALCKGPLSDRNSLKTMLDAFANGKPFDIEGIHYRKDGTWFWARTNGQPVLNKQGTVTHYFSMIEDISAEKGVQLKLREYEERLRIALSNVGDNYWEHNFRTGKTYFSNPSNNVLGYQLAETSNVADLWWSRVHPDDRKILELNDEQYKAGLISQHHTEYRMFHNDDTIHWVLDRGVVTEKDDEDKPLKIIGTHVDITRQKQLELDLTYAKEVAEESTRVKELFLANMSHEIRTPMNAIMGMANQLSKTTLTKEQQFYLSTIQSATDNLLIIVNDILDLSKIEAGKLALEAIGFEPRSVIGKAMQVMMHKAEEKGLAFTNSFCDSQLSPVLIGDPYRLNQILLNLISNAIKFTEKGSVDIRCQVLSDNSTQQLIEATVSDTGIGMDEAFSETILQKFRQEDASITRRFGGTGLGLSICKNLVELMGGTMQVQSRKGLGTSVSFVIPFAKGLQENLPVKEIDLVNTDFIAGKRVLVVDDNEMNRLVASTVLSNYGAVIEEAHNGLDALEKLQNQTFDVVLMDVQMPVMDGIEATRTIRSSIDSQLPVIALTAFAVKGDSEKFIAAGMSDYLSKPFEEAQLLAVVAKWLAKKQGPLKPVAAAVPPLYDLTALRRMAGGDETFIAKMINLFIDYGPASVREIKEAFALNDYETITKIAHRIKPSIDNLGIVALKDDIRTIEKEATNSLTTNQLSQLISKLDSVITTVAADLQVNR</sequence>
<keyword evidence="4" id="KW-1003">Cell membrane</keyword>
<dbReference type="SUPFAM" id="SSF52172">
    <property type="entry name" value="CheY-like"/>
    <property type="match status" value="1"/>
</dbReference>
<dbReference type="InterPro" id="IPR036890">
    <property type="entry name" value="HATPase_C_sf"/>
</dbReference>
<dbReference type="PRINTS" id="PR00344">
    <property type="entry name" value="BCTRLSENSOR"/>
</dbReference>
<dbReference type="SMART" id="SM00086">
    <property type="entry name" value="PAC"/>
    <property type="match status" value="3"/>
</dbReference>
<evidence type="ECO:0000256" key="8">
    <source>
        <dbReference type="ARBA" id="ARBA00022840"/>
    </source>
</evidence>
<protein>
    <recommendedName>
        <fullName evidence="3">histidine kinase</fullName>
        <ecNumber evidence="3">2.7.13.3</ecNumber>
    </recommendedName>
</protein>
<evidence type="ECO:0000256" key="13">
    <source>
        <dbReference type="PROSITE-ProRule" id="PRU00169"/>
    </source>
</evidence>
<dbReference type="Proteomes" id="UP000664628">
    <property type="component" value="Unassembled WGS sequence"/>
</dbReference>
<dbReference type="SMART" id="SM00388">
    <property type="entry name" value="HisKA"/>
    <property type="match status" value="1"/>
</dbReference>
<evidence type="ECO:0000259" key="17">
    <source>
        <dbReference type="PROSITE" id="PS50113"/>
    </source>
</evidence>
<dbReference type="InterPro" id="IPR036097">
    <property type="entry name" value="HisK_dim/P_sf"/>
</dbReference>
<evidence type="ECO:0000256" key="6">
    <source>
        <dbReference type="ARBA" id="ARBA00022692"/>
    </source>
</evidence>
<dbReference type="InterPro" id="IPR003661">
    <property type="entry name" value="HisK_dim/P_dom"/>
</dbReference>
<evidence type="ECO:0000256" key="12">
    <source>
        <dbReference type="PROSITE-ProRule" id="PRU00110"/>
    </source>
</evidence>
<dbReference type="Gene3D" id="1.20.120.160">
    <property type="entry name" value="HPT domain"/>
    <property type="match status" value="1"/>
</dbReference>
<evidence type="ECO:0000256" key="10">
    <source>
        <dbReference type="ARBA" id="ARBA00023012"/>
    </source>
</evidence>
<evidence type="ECO:0000259" key="18">
    <source>
        <dbReference type="PROSITE" id="PS50894"/>
    </source>
</evidence>
<dbReference type="CDD" id="cd16922">
    <property type="entry name" value="HATPase_EvgS-ArcB-TorS-like"/>
    <property type="match status" value="1"/>
</dbReference>
<evidence type="ECO:0000256" key="5">
    <source>
        <dbReference type="ARBA" id="ARBA00022553"/>
    </source>
</evidence>
<dbReference type="InterPro" id="IPR001789">
    <property type="entry name" value="Sig_transdc_resp-reg_receiver"/>
</dbReference>
<reference evidence="19 20" key="1">
    <citation type="submission" date="2021-03" db="EMBL/GenBank/DDBJ databases">
        <title>Fibrella sp. HMF5405 genome sequencing and assembly.</title>
        <authorList>
            <person name="Kang H."/>
            <person name="Kim H."/>
            <person name="Bae S."/>
            <person name="Joh K."/>
        </authorList>
    </citation>
    <scope>NUCLEOTIDE SEQUENCE [LARGE SCALE GENOMIC DNA]</scope>
    <source>
        <strain evidence="19 20">HMF5405</strain>
    </source>
</reference>
<dbReference type="InterPro" id="IPR004358">
    <property type="entry name" value="Sig_transdc_His_kin-like_C"/>
</dbReference>
<dbReference type="SUPFAM" id="SSF55874">
    <property type="entry name" value="ATPase domain of HSP90 chaperone/DNA topoisomerase II/histidine kinase"/>
    <property type="match status" value="1"/>
</dbReference>
<evidence type="ECO:0000259" key="15">
    <source>
        <dbReference type="PROSITE" id="PS50110"/>
    </source>
</evidence>
<dbReference type="PROSITE" id="PS50112">
    <property type="entry name" value="PAS"/>
    <property type="match status" value="2"/>
</dbReference>
<comment type="caution">
    <text evidence="19">The sequence shown here is derived from an EMBL/GenBank/DDBJ whole genome shotgun (WGS) entry which is preliminary data.</text>
</comment>
<evidence type="ECO:0000256" key="2">
    <source>
        <dbReference type="ARBA" id="ARBA00004651"/>
    </source>
</evidence>
<dbReference type="Pfam" id="PF13426">
    <property type="entry name" value="PAS_9"/>
    <property type="match status" value="1"/>
</dbReference>
<keyword evidence="6" id="KW-0812">Transmembrane</keyword>
<dbReference type="Pfam" id="PF02518">
    <property type="entry name" value="HATPase_c"/>
    <property type="match status" value="1"/>
</dbReference>
<dbReference type="PROSITE" id="PS50113">
    <property type="entry name" value="PAC"/>
    <property type="match status" value="3"/>
</dbReference>
<dbReference type="InterPro" id="IPR001610">
    <property type="entry name" value="PAC"/>
</dbReference>
<dbReference type="PANTHER" id="PTHR45339:SF1">
    <property type="entry name" value="HYBRID SIGNAL TRANSDUCTION HISTIDINE KINASE J"/>
    <property type="match status" value="1"/>
</dbReference>
<dbReference type="EMBL" id="JAFMYW010000003">
    <property type="protein sequence ID" value="MBO0949648.1"/>
    <property type="molecule type" value="Genomic_DNA"/>
</dbReference>
<dbReference type="InterPro" id="IPR008207">
    <property type="entry name" value="Sig_transdc_His_kin_Hpt_dom"/>
</dbReference>
<evidence type="ECO:0000256" key="1">
    <source>
        <dbReference type="ARBA" id="ARBA00000085"/>
    </source>
</evidence>
<evidence type="ECO:0000256" key="11">
    <source>
        <dbReference type="ARBA" id="ARBA00023136"/>
    </source>
</evidence>
<dbReference type="Gene3D" id="3.30.450.20">
    <property type="entry name" value="PAS domain"/>
    <property type="match status" value="4"/>
</dbReference>
<dbReference type="CDD" id="cd00082">
    <property type="entry name" value="HisKA"/>
    <property type="match status" value="1"/>
</dbReference>
<evidence type="ECO:0000256" key="4">
    <source>
        <dbReference type="ARBA" id="ARBA00022475"/>
    </source>
</evidence>
<dbReference type="SUPFAM" id="SSF47384">
    <property type="entry name" value="Homodimeric domain of signal transducing histidine kinase"/>
    <property type="match status" value="1"/>
</dbReference>
<dbReference type="InterPro" id="IPR000700">
    <property type="entry name" value="PAS-assoc_C"/>
</dbReference>
<feature type="modified residue" description="4-aspartylphosphate" evidence="13">
    <location>
        <position position="936"/>
    </location>
</feature>
<dbReference type="NCBIfam" id="TIGR00229">
    <property type="entry name" value="sensory_box"/>
    <property type="match status" value="2"/>
</dbReference>
<dbReference type="CDD" id="cd17546">
    <property type="entry name" value="REC_hyHK_CKI1_RcsC-like"/>
    <property type="match status" value="1"/>
</dbReference>
<accession>A0ABS3JJM7</accession>
<feature type="modified residue" description="Phosphohistidine" evidence="12">
    <location>
        <position position="1071"/>
    </location>
</feature>
<dbReference type="CDD" id="cd00130">
    <property type="entry name" value="PAS"/>
    <property type="match status" value="3"/>
</dbReference>
<dbReference type="InterPro" id="IPR013655">
    <property type="entry name" value="PAS_fold_3"/>
</dbReference>
<evidence type="ECO:0000313" key="19">
    <source>
        <dbReference type="EMBL" id="MBO0949648.1"/>
    </source>
</evidence>
<feature type="domain" description="Histidine kinase" evidence="14">
    <location>
        <begin position="642"/>
        <end position="864"/>
    </location>
</feature>
<dbReference type="SMART" id="SM00091">
    <property type="entry name" value="PAS"/>
    <property type="match status" value="4"/>
</dbReference>
<dbReference type="InterPro" id="IPR000014">
    <property type="entry name" value="PAS"/>
</dbReference>
<dbReference type="InterPro" id="IPR035965">
    <property type="entry name" value="PAS-like_dom_sf"/>
</dbReference>
<dbReference type="Pfam" id="PF13188">
    <property type="entry name" value="PAS_8"/>
    <property type="match status" value="1"/>
</dbReference>
<dbReference type="RefSeq" id="WP_207329594.1">
    <property type="nucleotide sequence ID" value="NZ_JAFMYW010000003.1"/>
</dbReference>
<dbReference type="Pfam" id="PF00072">
    <property type="entry name" value="Response_reg"/>
    <property type="match status" value="1"/>
</dbReference>
<dbReference type="Gene3D" id="3.40.50.2300">
    <property type="match status" value="1"/>
</dbReference>
<dbReference type="Pfam" id="PF00989">
    <property type="entry name" value="PAS"/>
    <property type="match status" value="1"/>
</dbReference>
<keyword evidence="9" id="KW-1133">Transmembrane helix</keyword>
<comment type="subcellular location">
    <subcellularLocation>
        <location evidence="2">Cell membrane</location>
        <topology evidence="2">Multi-pass membrane protein</topology>
    </subcellularLocation>
</comment>
<feature type="domain" description="HPt" evidence="18">
    <location>
        <begin position="1032"/>
        <end position="1126"/>
    </location>
</feature>
<organism evidence="19 20">
    <name type="scientific">Fibrella forsythiae</name>
    <dbReference type="NCBI Taxonomy" id="2817061"/>
    <lineage>
        <taxon>Bacteria</taxon>
        <taxon>Pseudomonadati</taxon>
        <taxon>Bacteroidota</taxon>
        <taxon>Cytophagia</taxon>
        <taxon>Cytophagales</taxon>
        <taxon>Spirosomataceae</taxon>
        <taxon>Fibrella</taxon>
    </lineage>
</organism>
<dbReference type="SUPFAM" id="SSF47226">
    <property type="entry name" value="Histidine-containing phosphotransfer domain, HPT domain"/>
    <property type="match status" value="1"/>
</dbReference>
<comment type="catalytic activity">
    <reaction evidence="1">
        <text>ATP + protein L-histidine = ADP + protein N-phospho-L-histidine.</text>
        <dbReference type="EC" id="2.7.13.3"/>
    </reaction>
</comment>
<dbReference type="PROSITE" id="PS50894">
    <property type="entry name" value="HPT"/>
    <property type="match status" value="1"/>
</dbReference>
<evidence type="ECO:0000313" key="20">
    <source>
        <dbReference type="Proteomes" id="UP000664628"/>
    </source>
</evidence>
<dbReference type="Gene3D" id="1.10.287.130">
    <property type="match status" value="1"/>
</dbReference>
<dbReference type="SUPFAM" id="SSF55785">
    <property type="entry name" value="PYP-like sensor domain (PAS domain)"/>
    <property type="match status" value="3"/>
</dbReference>
<feature type="domain" description="PAC" evidence="17">
    <location>
        <begin position="321"/>
        <end position="371"/>
    </location>
</feature>
<dbReference type="PROSITE" id="PS50110">
    <property type="entry name" value="RESPONSE_REGULATORY"/>
    <property type="match status" value="1"/>
</dbReference>
<keyword evidence="10" id="KW-0902">Two-component regulatory system</keyword>
<keyword evidence="5 13" id="KW-0597">Phosphoprotein</keyword>
<proteinExistence type="predicted"/>
<dbReference type="InterPro" id="IPR013767">
    <property type="entry name" value="PAS_fold"/>
</dbReference>
<dbReference type="InterPro" id="IPR005467">
    <property type="entry name" value="His_kinase_dom"/>
</dbReference>
<evidence type="ECO:0000259" key="14">
    <source>
        <dbReference type="PROSITE" id="PS50109"/>
    </source>
</evidence>
<evidence type="ECO:0000256" key="3">
    <source>
        <dbReference type="ARBA" id="ARBA00012438"/>
    </source>
</evidence>
<evidence type="ECO:0000259" key="16">
    <source>
        <dbReference type="PROSITE" id="PS50112"/>
    </source>
</evidence>
<dbReference type="Pfam" id="PF00512">
    <property type="entry name" value="HisKA"/>
    <property type="match status" value="1"/>
</dbReference>
<feature type="domain" description="PAC" evidence="17">
    <location>
        <begin position="442"/>
        <end position="494"/>
    </location>
</feature>
<dbReference type="PANTHER" id="PTHR45339">
    <property type="entry name" value="HYBRID SIGNAL TRANSDUCTION HISTIDINE KINASE J"/>
    <property type="match status" value="1"/>
</dbReference>
<gene>
    <name evidence="19" type="ORF">J2I46_13710</name>
</gene>
<dbReference type="Pfam" id="PF08447">
    <property type="entry name" value="PAS_3"/>
    <property type="match status" value="1"/>
</dbReference>